<dbReference type="PROSITE" id="PS51318">
    <property type="entry name" value="TAT"/>
    <property type="match status" value="1"/>
</dbReference>
<keyword evidence="1" id="KW-0732">Signal</keyword>
<dbReference type="InterPro" id="IPR006311">
    <property type="entry name" value="TAT_signal"/>
</dbReference>
<dbReference type="Proteomes" id="UP001152604">
    <property type="component" value="Unassembled WGS sequence"/>
</dbReference>
<evidence type="ECO:0000313" key="2">
    <source>
        <dbReference type="EMBL" id="CAH2407148.1"/>
    </source>
</evidence>
<dbReference type="EMBL" id="CAKXZS010000056">
    <property type="protein sequence ID" value="CAH2407148.1"/>
    <property type="molecule type" value="Genomic_DNA"/>
</dbReference>
<comment type="caution">
    <text evidence="2">The sequence shown here is derived from an EMBL/GenBank/DDBJ whole genome shotgun (WGS) entry which is preliminary data.</text>
</comment>
<keyword evidence="3" id="KW-1185">Reference proteome</keyword>
<accession>A0ABM9ED24</accession>
<name>A0ABM9ED24_9HYPH</name>
<organism evidence="2 3">
    <name type="scientific">Mesorhizobium ventifaucium</name>
    <dbReference type="NCBI Taxonomy" id="666020"/>
    <lineage>
        <taxon>Bacteria</taxon>
        <taxon>Pseudomonadati</taxon>
        <taxon>Pseudomonadota</taxon>
        <taxon>Alphaproteobacteria</taxon>
        <taxon>Hyphomicrobiales</taxon>
        <taxon>Phyllobacteriaceae</taxon>
        <taxon>Mesorhizobium</taxon>
    </lineage>
</organism>
<evidence type="ECO:0000256" key="1">
    <source>
        <dbReference type="SAM" id="SignalP"/>
    </source>
</evidence>
<feature type="signal peptide" evidence="1">
    <location>
        <begin position="1"/>
        <end position="40"/>
    </location>
</feature>
<evidence type="ECO:0000313" key="3">
    <source>
        <dbReference type="Proteomes" id="UP001152604"/>
    </source>
</evidence>
<gene>
    <name evidence="2" type="ORF">MES4922_60119</name>
</gene>
<protein>
    <recommendedName>
        <fullName evidence="4">Tat pathway signal protein</fullName>
    </recommendedName>
</protein>
<sequence length="253" mass="27599">MPNTTVRAAAEGMPEINRRRMLLGLAAASTAAATITVASAAGCAPVENPELIRLGNQLPEAAAEYRAALEEIEWIAAEWKHRWPLAPDEITMPRGNYIDGERDIAGRFLRRPGEELRCVRDVRNLAAIVANERPLRHNASEAMRARRAAWLARAKRELKIGKLYKVQTTRLRKVSGMDMAKARAAAAKKSLSDLVTAIMEQSGTTMEGMLIKAQAVTTFNKAIARKYPLDGELWAAQLAASVLQLASEGDASA</sequence>
<reference evidence="2" key="1">
    <citation type="submission" date="2022-03" db="EMBL/GenBank/DDBJ databases">
        <authorList>
            <person name="Brunel B."/>
        </authorList>
    </citation>
    <scope>NUCLEOTIDE SEQUENCE</scope>
    <source>
        <strain evidence="2">STM4922sample</strain>
    </source>
</reference>
<proteinExistence type="predicted"/>
<evidence type="ECO:0008006" key="4">
    <source>
        <dbReference type="Google" id="ProtNLM"/>
    </source>
</evidence>
<dbReference type="RefSeq" id="WP_254027853.1">
    <property type="nucleotide sequence ID" value="NZ_CAKXZS010000056.1"/>
</dbReference>
<feature type="chain" id="PRO_5045746807" description="Tat pathway signal protein" evidence="1">
    <location>
        <begin position="41"/>
        <end position="253"/>
    </location>
</feature>